<dbReference type="InterPro" id="IPR029016">
    <property type="entry name" value="GAF-like_dom_sf"/>
</dbReference>
<evidence type="ECO:0000256" key="3">
    <source>
        <dbReference type="SAM" id="MobiDB-lite"/>
    </source>
</evidence>
<dbReference type="PROSITE" id="PS50921">
    <property type="entry name" value="ANTAR"/>
    <property type="match status" value="1"/>
</dbReference>
<feature type="domain" description="ANTAR" evidence="4">
    <location>
        <begin position="170"/>
        <end position="231"/>
    </location>
</feature>
<dbReference type="RefSeq" id="WP_227907980.1">
    <property type="nucleotide sequence ID" value="NZ_CP095461.1"/>
</dbReference>
<protein>
    <submittedName>
        <fullName evidence="5">ANTAR domain-containing protein</fullName>
    </submittedName>
</protein>
<accession>A0A9X1S842</accession>
<dbReference type="Proteomes" id="UP001139264">
    <property type="component" value="Unassembled WGS sequence"/>
</dbReference>
<evidence type="ECO:0000256" key="1">
    <source>
        <dbReference type="ARBA" id="ARBA00023015"/>
    </source>
</evidence>
<dbReference type="Pfam" id="PF03861">
    <property type="entry name" value="ANTAR"/>
    <property type="match status" value="1"/>
</dbReference>
<organism evidence="5 6">
    <name type="scientific">Arthrobacter gengyunqii</name>
    <dbReference type="NCBI Taxonomy" id="2886940"/>
    <lineage>
        <taxon>Bacteria</taxon>
        <taxon>Bacillati</taxon>
        <taxon>Actinomycetota</taxon>
        <taxon>Actinomycetes</taxon>
        <taxon>Micrococcales</taxon>
        <taxon>Micrococcaceae</taxon>
        <taxon>Arthrobacter</taxon>
    </lineage>
</organism>
<name>A0A9X1S842_9MICC</name>
<dbReference type="InterPro" id="IPR005561">
    <property type="entry name" value="ANTAR"/>
</dbReference>
<evidence type="ECO:0000259" key="4">
    <source>
        <dbReference type="PROSITE" id="PS50921"/>
    </source>
</evidence>
<keyword evidence="2" id="KW-0804">Transcription</keyword>
<dbReference type="SUPFAM" id="SSF55781">
    <property type="entry name" value="GAF domain-like"/>
    <property type="match status" value="1"/>
</dbReference>
<evidence type="ECO:0000313" key="5">
    <source>
        <dbReference type="EMBL" id="MCC3269579.1"/>
    </source>
</evidence>
<proteinExistence type="predicted"/>
<gene>
    <name evidence="5" type="ORF">LJ751_09410</name>
</gene>
<dbReference type="AlphaFoldDB" id="A0A9X1S842"/>
<dbReference type="SMART" id="SM01012">
    <property type="entry name" value="ANTAR"/>
    <property type="match status" value="1"/>
</dbReference>
<sequence>MTERTGTELSPVRLQELLLEYPALDDFLAGLANELSDQLADLDVTGASFTVVRPRRQMLHAGSHPGFPSAGTGQHGAGPASGVLATGLPVVVRHLDGESRRPETLTVPPGEDVAAFASVPVPVQVPFAGPCGAVFTVYSDRPGAFGPEAVRSVERAAAESATMLALALRLDAQTHRADNLQAALESRTVVDLAAGIIMAQNNCSQQSAVDILRSVSNSRNVKVRDVAAGVVAVVSDRVSTHFEE</sequence>
<feature type="region of interest" description="Disordered" evidence="3">
    <location>
        <begin position="60"/>
        <end position="80"/>
    </location>
</feature>
<reference evidence="5" key="1">
    <citation type="submission" date="2021-10" db="EMBL/GenBank/DDBJ databases">
        <title>Novel species in genus Arthrobacter.</title>
        <authorList>
            <person name="Liu Y."/>
        </authorList>
    </citation>
    <scope>NUCLEOTIDE SEQUENCE</scope>
    <source>
        <strain evidence="5">Zg-Y809</strain>
    </source>
</reference>
<comment type="caution">
    <text evidence="5">The sequence shown here is derived from an EMBL/GenBank/DDBJ whole genome shotgun (WGS) entry which is preliminary data.</text>
</comment>
<dbReference type="GO" id="GO:0003723">
    <property type="term" value="F:RNA binding"/>
    <property type="evidence" value="ECO:0007669"/>
    <property type="project" value="InterPro"/>
</dbReference>
<evidence type="ECO:0000256" key="2">
    <source>
        <dbReference type="ARBA" id="ARBA00023163"/>
    </source>
</evidence>
<dbReference type="EMBL" id="JAJFZP010000007">
    <property type="protein sequence ID" value="MCC3269579.1"/>
    <property type="molecule type" value="Genomic_DNA"/>
</dbReference>
<evidence type="ECO:0000313" key="6">
    <source>
        <dbReference type="Proteomes" id="UP001139264"/>
    </source>
</evidence>
<dbReference type="InterPro" id="IPR036388">
    <property type="entry name" value="WH-like_DNA-bd_sf"/>
</dbReference>
<keyword evidence="1" id="KW-0805">Transcription regulation</keyword>
<dbReference type="SUPFAM" id="SSF52172">
    <property type="entry name" value="CheY-like"/>
    <property type="match status" value="1"/>
</dbReference>
<dbReference type="Gene3D" id="3.30.450.40">
    <property type="match status" value="1"/>
</dbReference>
<dbReference type="InterPro" id="IPR011006">
    <property type="entry name" value="CheY-like_superfamily"/>
</dbReference>
<dbReference type="Gene3D" id="1.10.10.10">
    <property type="entry name" value="Winged helix-like DNA-binding domain superfamily/Winged helix DNA-binding domain"/>
    <property type="match status" value="1"/>
</dbReference>